<keyword evidence="2" id="KW-0812">Transmembrane</keyword>
<reference evidence="3 4" key="1">
    <citation type="journal article" date="2020" name="ISME J.">
        <title>Uncovering the hidden diversity of litter-decomposition mechanisms in mushroom-forming fungi.</title>
        <authorList>
            <person name="Floudas D."/>
            <person name="Bentzer J."/>
            <person name="Ahren D."/>
            <person name="Johansson T."/>
            <person name="Persson P."/>
            <person name="Tunlid A."/>
        </authorList>
    </citation>
    <scope>NUCLEOTIDE SEQUENCE [LARGE SCALE GENOMIC DNA]</scope>
    <source>
        <strain evidence="3 4">CBS 101986</strain>
    </source>
</reference>
<evidence type="ECO:0000256" key="1">
    <source>
        <dbReference type="SAM" id="MobiDB-lite"/>
    </source>
</evidence>
<dbReference type="AlphaFoldDB" id="A0A8H5B642"/>
<dbReference type="Proteomes" id="UP000567179">
    <property type="component" value="Unassembled WGS sequence"/>
</dbReference>
<dbReference type="InterPro" id="IPR051425">
    <property type="entry name" value="Formin_Homology"/>
</dbReference>
<comment type="caution">
    <text evidence="3">The sequence shown here is derived from an EMBL/GenBank/DDBJ whole genome shotgun (WGS) entry which is preliminary data.</text>
</comment>
<accession>A0A8H5B642</accession>
<feature type="compositionally biased region" description="Low complexity" evidence="1">
    <location>
        <begin position="483"/>
        <end position="494"/>
    </location>
</feature>
<sequence length="513" mass="54287">MAPLAGRPPFATDEPDSVYDAPAAPRPRMRQPAPEDPNKRTSAYDVYNNYVGGDKGALEAPATTTNRNSGIGAMLLAMGDDSDSEDDDEDYRRRPTKPPGISTSPSKNAKLAAAVSVPSAPRPSAPEQVPAALVSGAAQPKARQENPFQPQQQQQQPQPPAMMRGPPPPGPGPVAPMQQHQQQMQNNHIAAPRPGYPAPIAALNLARPEMTASPAGRQLTPGAPMQMPSPQHPHQQQRGPPMPAPIRIPGPMDPPHRGAFTSSPTPSSPAPSTPHPLHPPVTPITPAFIRPSKSPVPGTVVNVSFQEGVATPRKPIIRGNSEETLLPSRGEKGDDFWRRFSMVVKEESKKHPKAKESPWLKKTRAGLEGHSRRVWVIGVILIILIAGGIGCGVYFTRNNNSHEVPTAIGGGADFTSGVATSTSATGKAGNKSTTSSSRHVSPTNTINDRRGYEFGPAGLKNRQDNVWEDAVPPAITPAPTPAAGPGNASATAAPVPALVRRHKKRLNSGLGSW</sequence>
<keyword evidence="2" id="KW-1133">Transmembrane helix</keyword>
<keyword evidence="4" id="KW-1185">Reference proteome</keyword>
<dbReference type="PANTHER" id="PTHR45725:SF1">
    <property type="entry name" value="DISHEVELLED ASSOCIATED ACTIVATOR OF MORPHOGENESIS, ISOFORM D"/>
    <property type="match status" value="1"/>
</dbReference>
<proteinExistence type="predicted"/>
<feature type="region of interest" description="Disordered" evidence="1">
    <location>
        <begin position="471"/>
        <end position="498"/>
    </location>
</feature>
<gene>
    <name evidence="3" type="ORF">D9619_013172</name>
</gene>
<dbReference type="OrthoDB" id="3261666at2759"/>
<feature type="compositionally biased region" description="Acidic residues" evidence="1">
    <location>
        <begin position="80"/>
        <end position="89"/>
    </location>
</feature>
<feature type="compositionally biased region" description="Low complexity" evidence="1">
    <location>
        <begin position="175"/>
        <end position="188"/>
    </location>
</feature>
<organism evidence="3 4">
    <name type="scientific">Psilocybe cf. subviscida</name>
    <dbReference type="NCBI Taxonomy" id="2480587"/>
    <lineage>
        <taxon>Eukaryota</taxon>
        <taxon>Fungi</taxon>
        <taxon>Dikarya</taxon>
        <taxon>Basidiomycota</taxon>
        <taxon>Agaricomycotina</taxon>
        <taxon>Agaricomycetes</taxon>
        <taxon>Agaricomycetidae</taxon>
        <taxon>Agaricales</taxon>
        <taxon>Agaricineae</taxon>
        <taxon>Strophariaceae</taxon>
        <taxon>Psilocybe</taxon>
    </lineage>
</organism>
<dbReference type="EMBL" id="JAACJJ010000033">
    <property type="protein sequence ID" value="KAF5317494.1"/>
    <property type="molecule type" value="Genomic_DNA"/>
</dbReference>
<feature type="compositionally biased region" description="Pro residues" evidence="1">
    <location>
        <begin position="157"/>
        <end position="174"/>
    </location>
</feature>
<feature type="compositionally biased region" description="Low complexity" evidence="1">
    <location>
        <begin position="224"/>
        <end position="239"/>
    </location>
</feature>
<feature type="region of interest" description="Disordered" evidence="1">
    <location>
        <begin position="211"/>
        <end position="282"/>
    </location>
</feature>
<evidence type="ECO:0000313" key="3">
    <source>
        <dbReference type="EMBL" id="KAF5317494.1"/>
    </source>
</evidence>
<protein>
    <submittedName>
        <fullName evidence="3">Uncharacterized protein</fullName>
    </submittedName>
</protein>
<feature type="compositionally biased region" description="Polar residues" evidence="1">
    <location>
        <begin position="430"/>
        <end position="446"/>
    </location>
</feature>
<evidence type="ECO:0000256" key="2">
    <source>
        <dbReference type="SAM" id="Phobius"/>
    </source>
</evidence>
<dbReference type="PANTHER" id="PTHR45725">
    <property type="entry name" value="FORMIN HOMOLOGY 2 FAMILY MEMBER"/>
    <property type="match status" value="1"/>
</dbReference>
<feature type="region of interest" description="Disordered" evidence="1">
    <location>
        <begin position="420"/>
        <end position="459"/>
    </location>
</feature>
<feature type="compositionally biased region" description="Low complexity" evidence="1">
    <location>
        <begin position="420"/>
        <end position="429"/>
    </location>
</feature>
<name>A0A8H5B642_9AGAR</name>
<feature type="transmembrane region" description="Helical" evidence="2">
    <location>
        <begin position="374"/>
        <end position="395"/>
    </location>
</feature>
<feature type="region of interest" description="Disordered" evidence="1">
    <location>
        <begin position="1"/>
        <end position="195"/>
    </location>
</feature>
<keyword evidence="2" id="KW-0472">Membrane</keyword>
<feature type="compositionally biased region" description="Pro residues" evidence="1">
    <location>
        <begin position="240"/>
        <end position="253"/>
    </location>
</feature>
<evidence type="ECO:0000313" key="4">
    <source>
        <dbReference type="Proteomes" id="UP000567179"/>
    </source>
</evidence>
<feature type="compositionally biased region" description="Low complexity" evidence="1">
    <location>
        <begin position="147"/>
        <end position="156"/>
    </location>
</feature>
<feature type="compositionally biased region" description="Pro residues" evidence="1">
    <location>
        <begin position="266"/>
        <end position="282"/>
    </location>
</feature>